<dbReference type="PROSITE" id="PS00815">
    <property type="entry name" value="AIPM_HOMOCIT_SYNTH_1"/>
    <property type="match status" value="1"/>
</dbReference>
<evidence type="ECO:0000256" key="9">
    <source>
        <dbReference type="RuleBase" id="RU003523"/>
    </source>
</evidence>
<name>A0A1U7PVB6_9FLAO</name>
<comment type="pathway">
    <text evidence="1">Amino-acid biosynthesis; L-leucine biosynthesis; L-leucine from 3-methyl-2-oxobutanoate: step 1/4.</text>
</comment>
<keyword evidence="8" id="KW-0100">Branched-chain amino acid biosynthesis</keyword>
<dbReference type="Pfam" id="PF00682">
    <property type="entry name" value="HMGL-like"/>
    <property type="match status" value="1"/>
</dbReference>
<feature type="domain" description="Pyruvate carboxyltransferase" evidence="10">
    <location>
        <begin position="6"/>
        <end position="267"/>
    </location>
</feature>
<dbReference type="GO" id="GO:0009098">
    <property type="term" value="P:L-leucine biosynthetic process"/>
    <property type="evidence" value="ECO:0007669"/>
    <property type="project" value="UniProtKB-KW"/>
</dbReference>
<evidence type="ECO:0000313" key="11">
    <source>
        <dbReference type="EMBL" id="SIT97495.1"/>
    </source>
</evidence>
<dbReference type="InterPro" id="IPR000891">
    <property type="entry name" value="PYR_CT"/>
</dbReference>
<keyword evidence="5" id="KW-0028">Amino-acid biosynthesis</keyword>
<dbReference type="NCBIfam" id="NF002086">
    <property type="entry name" value="PRK00915.1-3"/>
    <property type="match status" value="1"/>
</dbReference>
<evidence type="ECO:0000256" key="6">
    <source>
        <dbReference type="ARBA" id="ARBA00022679"/>
    </source>
</evidence>
<dbReference type="InterPro" id="IPR050073">
    <property type="entry name" value="2-IPM_HCS-like"/>
</dbReference>
<dbReference type="EC" id="2.3.3.13" evidence="3"/>
<evidence type="ECO:0000256" key="8">
    <source>
        <dbReference type="ARBA" id="ARBA00023304"/>
    </source>
</evidence>
<evidence type="ECO:0000259" key="10">
    <source>
        <dbReference type="PROSITE" id="PS50991"/>
    </source>
</evidence>
<dbReference type="FunFam" id="3.20.20.70:FF:000010">
    <property type="entry name" value="2-isopropylmalate synthase"/>
    <property type="match status" value="1"/>
</dbReference>
<dbReference type="STRING" id="1121284.SAMN05660493_02214"/>
<dbReference type="CDD" id="cd07940">
    <property type="entry name" value="DRE_TIM_IPMS"/>
    <property type="match status" value="1"/>
</dbReference>
<evidence type="ECO:0000256" key="1">
    <source>
        <dbReference type="ARBA" id="ARBA00004689"/>
    </source>
</evidence>
<keyword evidence="7" id="KW-0464">Manganese</keyword>
<evidence type="ECO:0000256" key="7">
    <source>
        <dbReference type="ARBA" id="ARBA00023211"/>
    </source>
</evidence>
<dbReference type="InterPro" id="IPR002034">
    <property type="entry name" value="AIPM/Hcit_synth_CS"/>
</dbReference>
<dbReference type="RefSeq" id="WP_076783654.1">
    <property type="nucleotide sequence ID" value="NZ_FTPU01000024.1"/>
</dbReference>
<dbReference type="Gene3D" id="3.20.20.70">
    <property type="entry name" value="Aldolase class I"/>
    <property type="match status" value="1"/>
</dbReference>
<dbReference type="PROSITE" id="PS00816">
    <property type="entry name" value="AIPM_HOMOCIT_SYNTH_2"/>
    <property type="match status" value="1"/>
</dbReference>
<dbReference type="Gene3D" id="1.10.238.260">
    <property type="match status" value="1"/>
</dbReference>
<keyword evidence="12" id="KW-1185">Reference proteome</keyword>
<dbReference type="Proteomes" id="UP000187261">
    <property type="component" value="Unassembled WGS sequence"/>
</dbReference>
<sequence length="387" mass="43006">MNPEKIEIFDTTLRDGEQVPGCKLNTEQKLTIAEKLDFLGVDIIEAGFPISSPGDFLSVQEISKIVKNAKVCGLTRANKKDIEVAAEALRYAKRPRIHTGIGTSDSHIKFKFNSTREQVLERAVEAVKYAKNFVDDVEFYAEDAGRTDNDFLAKVCEEVIKAGATVLNIPDTTGYCLPEEYGKKIKYLTENVKDIDKAILSCHCHNDLGMATANSIAGITNGARQIECTINGLGERAGNTALEEVVMIIKQHPDLNFFTDVNSRMLNEMSYLVSEMMGMPVQPNKAIVGANAFAHSSGIHQDGVIKNRETYEIIDPKEVGIHESLIVLTARSGRSALAYRFKNIGFDVTKVELDFLYQEFLKIADTKKEVNNEDLSYMMTSFNQKIG</sequence>
<dbReference type="PROSITE" id="PS50991">
    <property type="entry name" value="PYR_CT"/>
    <property type="match status" value="1"/>
</dbReference>
<dbReference type="OrthoDB" id="9804858at2"/>
<dbReference type="Pfam" id="PF22617">
    <property type="entry name" value="HCS_D2"/>
    <property type="match status" value="1"/>
</dbReference>
<dbReference type="AlphaFoldDB" id="A0A1U7PVB6"/>
<keyword evidence="6 9" id="KW-0808">Transferase</keyword>
<dbReference type="GO" id="GO:0003852">
    <property type="term" value="F:2-isopropylmalate synthase activity"/>
    <property type="evidence" value="ECO:0007669"/>
    <property type="project" value="UniProtKB-EC"/>
</dbReference>
<evidence type="ECO:0000256" key="3">
    <source>
        <dbReference type="ARBA" id="ARBA00012973"/>
    </source>
</evidence>
<dbReference type="PANTHER" id="PTHR10277">
    <property type="entry name" value="HOMOCITRATE SYNTHASE-RELATED"/>
    <property type="match status" value="1"/>
</dbReference>
<evidence type="ECO:0000256" key="5">
    <source>
        <dbReference type="ARBA" id="ARBA00022605"/>
    </source>
</evidence>
<accession>A0A1U7PVB6</accession>
<dbReference type="InterPro" id="IPR013785">
    <property type="entry name" value="Aldolase_TIM"/>
</dbReference>
<dbReference type="InterPro" id="IPR054691">
    <property type="entry name" value="LeuA/HCS_post-cat"/>
</dbReference>
<evidence type="ECO:0000313" key="12">
    <source>
        <dbReference type="Proteomes" id="UP000187261"/>
    </source>
</evidence>
<proteinExistence type="inferred from homology"/>
<keyword evidence="4" id="KW-0432">Leucine biosynthesis</keyword>
<comment type="similarity">
    <text evidence="2">Belongs to the alpha-IPM synthase/homocitrate synthase family. LeuA type 1 subfamily.</text>
</comment>
<dbReference type="EMBL" id="FTPU01000024">
    <property type="protein sequence ID" value="SIT97495.1"/>
    <property type="molecule type" value="Genomic_DNA"/>
</dbReference>
<evidence type="ECO:0000256" key="2">
    <source>
        <dbReference type="ARBA" id="ARBA00009396"/>
    </source>
</evidence>
<protein>
    <recommendedName>
        <fullName evidence="3">2-isopropylmalate synthase</fullName>
        <ecNumber evidence="3">2.3.3.13</ecNumber>
    </recommendedName>
</protein>
<organism evidence="11 12">
    <name type="scientific">Epilithonimonas bovis DSM 19482</name>
    <dbReference type="NCBI Taxonomy" id="1121284"/>
    <lineage>
        <taxon>Bacteria</taxon>
        <taxon>Pseudomonadati</taxon>
        <taxon>Bacteroidota</taxon>
        <taxon>Flavobacteriia</taxon>
        <taxon>Flavobacteriales</taxon>
        <taxon>Weeksellaceae</taxon>
        <taxon>Chryseobacterium group</taxon>
        <taxon>Epilithonimonas</taxon>
    </lineage>
</organism>
<evidence type="ECO:0000256" key="4">
    <source>
        <dbReference type="ARBA" id="ARBA00022430"/>
    </source>
</evidence>
<gene>
    <name evidence="11" type="ORF">SAMN05660493_02214</name>
</gene>
<dbReference type="PANTHER" id="PTHR10277:SF9">
    <property type="entry name" value="2-ISOPROPYLMALATE SYNTHASE 1, CHLOROPLASTIC-RELATED"/>
    <property type="match status" value="1"/>
</dbReference>
<dbReference type="FunFam" id="1.10.238.260:FF:000001">
    <property type="entry name" value="2-isopropylmalate synthase"/>
    <property type="match status" value="1"/>
</dbReference>
<dbReference type="SUPFAM" id="SSF51569">
    <property type="entry name" value="Aldolase"/>
    <property type="match status" value="1"/>
</dbReference>
<reference evidence="12" key="1">
    <citation type="submission" date="2016-10" db="EMBL/GenBank/DDBJ databases">
        <authorList>
            <person name="Varghese N."/>
            <person name="Submissions S."/>
        </authorList>
    </citation>
    <scope>NUCLEOTIDE SEQUENCE [LARGE SCALE GENOMIC DNA]</scope>
    <source>
        <strain evidence="12">DSM 19482</strain>
    </source>
</reference>